<comment type="caution">
    <text evidence="1">The sequence shown here is derived from an EMBL/GenBank/DDBJ whole genome shotgun (WGS) entry which is preliminary data.</text>
</comment>
<name>A0ACC1B1J2_9ROSI</name>
<dbReference type="Proteomes" id="UP001164250">
    <property type="component" value="Chromosome 7"/>
</dbReference>
<accession>A0ACC1B1J2</accession>
<sequence>MHLINAVVATRMLTMIGQSNAVGDGIPFGSVWWFIYAGVSCFLVLFAGIMSGLTLGLMSLGLVDLEILQRSGTSTEKKQAATILPVVQKQHQLLVTLLLCNAASMEALPIYLDKLFNQYLAIILSVTFVLAFGEVIPQAICTRYGLAVGANFVWLVRILMVICYPIAYPIGKVNSMTDSWISFGIIALIIYFCCSLVILDWVLGHNEALFRRAQLKALVSIHSQEAGKGGELTHDETTIISGALDLTEKTAEEAMTPIESTFSLDVNSKLDWEAMGKILARGHSRVPVYSGNPKNVIGLLLVKSLLTVRPETETPVSAVSIRRIPRVPSDMPLYDILNEFQKGSSHMAAVVKAKGKSKTLPPRIDGEIKANGGDSELTAPLLSKQDEKTESVVDIDRPSKPNNLSRQTSSQRSDAATNGLAYAYEDIEDGEVIGIITLEDVFEELLQANQGSLIFHFLLEEIVDETDEYVDVHKRIRVAAAAAASSVARAPSSRRLIGQKAAGGQSKQAPTTPKKSAENDSISTKGAPSS</sequence>
<gene>
    <name evidence="1" type="ORF">Patl1_25463</name>
</gene>
<keyword evidence="2" id="KW-1185">Reference proteome</keyword>
<evidence type="ECO:0000313" key="1">
    <source>
        <dbReference type="EMBL" id="KAJ0092790.1"/>
    </source>
</evidence>
<evidence type="ECO:0000313" key="2">
    <source>
        <dbReference type="Proteomes" id="UP001164250"/>
    </source>
</evidence>
<proteinExistence type="predicted"/>
<protein>
    <submittedName>
        <fullName evidence="1">Uncharacterized protein</fullName>
    </submittedName>
</protein>
<organism evidence="1 2">
    <name type="scientific">Pistacia atlantica</name>
    <dbReference type="NCBI Taxonomy" id="434234"/>
    <lineage>
        <taxon>Eukaryota</taxon>
        <taxon>Viridiplantae</taxon>
        <taxon>Streptophyta</taxon>
        <taxon>Embryophyta</taxon>
        <taxon>Tracheophyta</taxon>
        <taxon>Spermatophyta</taxon>
        <taxon>Magnoliopsida</taxon>
        <taxon>eudicotyledons</taxon>
        <taxon>Gunneridae</taxon>
        <taxon>Pentapetalae</taxon>
        <taxon>rosids</taxon>
        <taxon>malvids</taxon>
        <taxon>Sapindales</taxon>
        <taxon>Anacardiaceae</taxon>
        <taxon>Pistacia</taxon>
    </lineage>
</organism>
<reference evidence="2" key="1">
    <citation type="journal article" date="2023" name="G3 (Bethesda)">
        <title>Genome assembly and association tests identify interacting loci associated with vigor, precocity, and sex in interspecific pistachio rootstocks.</title>
        <authorList>
            <person name="Palmer W."/>
            <person name="Jacygrad E."/>
            <person name="Sagayaradj S."/>
            <person name="Cavanaugh K."/>
            <person name="Han R."/>
            <person name="Bertier L."/>
            <person name="Beede B."/>
            <person name="Kafkas S."/>
            <person name="Golino D."/>
            <person name="Preece J."/>
            <person name="Michelmore R."/>
        </authorList>
    </citation>
    <scope>NUCLEOTIDE SEQUENCE [LARGE SCALE GENOMIC DNA]</scope>
</reference>
<dbReference type="EMBL" id="CM047903">
    <property type="protein sequence ID" value="KAJ0092790.1"/>
    <property type="molecule type" value="Genomic_DNA"/>
</dbReference>